<dbReference type="Proteomes" id="UP000265520">
    <property type="component" value="Unassembled WGS sequence"/>
</dbReference>
<proteinExistence type="predicted"/>
<sequence>MNVTAVSSRSQ</sequence>
<feature type="non-terminal residue" evidence="1">
    <location>
        <position position="11"/>
    </location>
</feature>
<keyword evidence="2" id="KW-1185">Reference proteome</keyword>
<accession>A0A392U5P9</accession>
<reference evidence="1 2" key="1">
    <citation type="journal article" date="2018" name="Front. Plant Sci.">
        <title>Red Clover (Trifolium pratense) and Zigzag Clover (T. medium) - A Picture of Genomic Similarities and Differences.</title>
        <authorList>
            <person name="Dluhosova J."/>
            <person name="Istvanek J."/>
            <person name="Nedelnik J."/>
            <person name="Repkova J."/>
        </authorList>
    </citation>
    <scope>NUCLEOTIDE SEQUENCE [LARGE SCALE GENOMIC DNA]</scope>
    <source>
        <strain evidence="2">cv. 10/8</strain>
        <tissue evidence="1">Leaf</tissue>
    </source>
</reference>
<comment type="caution">
    <text evidence="1">The sequence shown here is derived from an EMBL/GenBank/DDBJ whole genome shotgun (WGS) entry which is preliminary data.</text>
</comment>
<dbReference type="EMBL" id="LXQA010730086">
    <property type="protein sequence ID" value="MCI68074.1"/>
    <property type="molecule type" value="Genomic_DNA"/>
</dbReference>
<evidence type="ECO:0000313" key="2">
    <source>
        <dbReference type="Proteomes" id="UP000265520"/>
    </source>
</evidence>
<evidence type="ECO:0000313" key="1">
    <source>
        <dbReference type="EMBL" id="MCI68074.1"/>
    </source>
</evidence>
<protein>
    <submittedName>
        <fullName evidence="1">Uncharacterized protein</fullName>
    </submittedName>
</protein>
<name>A0A392U5P9_9FABA</name>
<organism evidence="1 2">
    <name type="scientific">Trifolium medium</name>
    <dbReference type="NCBI Taxonomy" id="97028"/>
    <lineage>
        <taxon>Eukaryota</taxon>
        <taxon>Viridiplantae</taxon>
        <taxon>Streptophyta</taxon>
        <taxon>Embryophyta</taxon>
        <taxon>Tracheophyta</taxon>
        <taxon>Spermatophyta</taxon>
        <taxon>Magnoliopsida</taxon>
        <taxon>eudicotyledons</taxon>
        <taxon>Gunneridae</taxon>
        <taxon>Pentapetalae</taxon>
        <taxon>rosids</taxon>
        <taxon>fabids</taxon>
        <taxon>Fabales</taxon>
        <taxon>Fabaceae</taxon>
        <taxon>Papilionoideae</taxon>
        <taxon>50 kb inversion clade</taxon>
        <taxon>NPAAA clade</taxon>
        <taxon>Hologalegina</taxon>
        <taxon>IRL clade</taxon>
        <taxon>Trifolieae</taxon>
        <taxon>Trifolium</taxon>
    </lineage>
</organism>